<keyword evidence="2" id="KW-1185">Reference proteome</keyword>
<dbReference type="Proteomes" id="UP000789702">
    <property type="component" value="Unassembled WGS sequence"/>
</dbReference>
<dbReference type="EMBL" id="CAJVPU010005800">
    <property type="protein sequence ID" value="CAG8552741.1"/>
    <property type="molecule type" value="Genomic_DNA"/>
</dbReference>
<protein>
    <submittedName>
        <fullName evidence="1">6879_t:CDS:1</fullName>
    </submittedName>
</protein>
<organism evidence="1 2">
    <name type="scientific">Dentiscutata heterogama</name>
    <dbReference type="NCBI Taxonomy" id="1316150"/>
    <lineage>
        <taxon>Eukaryota</taxon>
        <taxon>Fungi</taxon>
        <taxon>Fungi incertae sedis</taxon>
        <taxon>Mucoromycota</taxon>
        <taxon>Glomeromycotina</taxon>
        <taxon>Glomeromycetes</taxon>
        <taxon>Diversisporales</taxon>
        <taxon>Gigasporaceae</taxon>
        <taxon>Dentiscutata</taxon>
    </lineage>
</organism>
<reference evidence="1" key="1">
    <citation type="submission" date="2021-06" db="EMBL/GenBank/DDBJ databases">
        <authorList>
            <person name="Kallberg Y."/>
            <person name="Tangrot J."/>
            <person name="Rosling A."/>
        </authorList>
    </citation>
    <scope>NUCLEOTIDE SEQUENCE</scope>
    <source>
        <strain evidence="1">IL203A</strain>
    </source>
</reference>
<evidence type="ECO:0000313" key="1">
    <source>
        <dbReference type="EMBL" id="CAG8552741.1"/>
    </source>
</evidence>
<evidence type="ECO:0000313" key="2">
    <source>
        <dbReference type="Proteomes" id="UP000789702"/>
    </source>
</evidence>
<comment type="caution">
    <text evidence="1">The sequence shown here is derived from an EMBL/GenBank/DDBJ whole genome shotgun (WGS) entry which is preliminary data.</text>
</comment>
<gene>
    <name evidence="1" type="ORF">DHETER_LOCUS5300</name>
</gene>
<proteinExistence type="predicted"/>
<accession>A0ACA9LW24</accession>
<name>A0ACA9LW24_9GLOM</name>
<feature type="non-terminal residue" evidence="1">
    <location>
        <position position="1"/>
    </location>
</feature>
<sequence length="56" mass="6225">SENMALSKSSDEHVHSLMKTEPAQIDNILLFVKDVASQNSSNESDLEEQVDVSFET</sequence>